<dbReference type="SMART" id="SM00409">
    <property type="entry name" value="IG"/>
    <property type="match status" value="2"/>
</dbReference>
<dbReference type="InterPro" id="IPR007110">
    <property type="entry name" value="Ig-like_dom"/>
</dbReference>
<organism evidence="4 5">
    <name type="scientific">Nasonia vitripennis</name>
    <name type="common">Parasitic wasp</name>
    <dbReference type="NCBI Taxonomy" id="7425"/>
    <lineage>
        <taxon>Eukaryota</taxon>
        <taxon>Metazoa</taxon>
        <taxon>Ecdysozoa</taxon>
        <taxon>Arthropoda</taxon>
        <taxon>Hexapoda</taxon>
        <taxon>Insecta</taxon>
        <taxon>Pterygota</taxon>
        <taxon>Neoptera</taxon>
        <taxon>Endopterygota</taxon>
        <taxon>Hymenoptera</taxon>
        <taxon>Apocrita</taxon>
        <taxon>Proctotrupomorpha</taxon>
        <taxon>Chalcidoidea</taxon>
        <taxon>Pteromalidae</taxon>
        <taxon>Pteromalinae</taxon>
        <taxon>Nasonia</taxon>
    </lineage>
</organism>
<dbReference type="SUPFAM" id="SSF48726">
    <property type="entry name" value="Immunoglobulin"/>
    <property type="match status" value="2"/>
</dbReference>
<dbReference type="InParanoid" id="A0A7M7GDA9"/>
<evidence type="ECO:0000256" key="1">
    <source>
        <dbReference type="ARBA" id="ARBA00022729"/>
    </source>
</evidence>
<protein>
    <recommendedName>
        <fullName evidence="3">Ig-like domain-containing protein</fullName>
    </recommendedName>
</protein>
<proteinExistence type="predicted"/>
<keyword evidence="2" id="KW-0325">Glycoprotein</keyword>
<dbReference type="FunCoup" id="A0A7M7GDA9">
    <property type="interactions" value="40"/>
</dbReference>
<dbReference type="SMART" id="SM00408">
    <property type="entry name" value="IGc2"/>
    <property type="match status" value="2"/>
</dbReference>
<accession>A0A7M7GDA9</accession>
<dbReference type="PROSITE" id="PS50835">
    <property type="entry name" value="IG_LIKE"/>
    <property type="match status" value="2"/>
</dbReference>
<dbReference type="InterPro" id="IPR003598">
    <property type="entry name" value="Ig_sub2"/>
</dbReference>
<dbReference type="InterPro" id="IPR036179">
    <property type="entry name" value="Ig-like_dom_sf"/>
</dbReference>
<sequence length="315" mass="34048">MMQRLVSSGAASSSAGSGAGAATGSYNSLALVLLSLASVISSGSSFSFSRNLHDVEQDVAEDASLYSQEMRLSAPEITQQKQSQQQQQLERYVSIRSSPSSYISVPAGHRLELKCEVDGSPPPKVYWIKGENPERQVEQLERESVGELSYTAISRELSKLVIDCVTPQDQGLVHCVGLSGDKMVISQPTVLNVQGGNVSLSSRPECQKGGASAPPVITRHRPIYFSEMGSTVELPCEASGKPRPHVYWLDGEGNPLMDPRFAVQPDGNLLISNIRWQDMDGYKCIAKSPLGETEAVTFLYPAAKSDSDKRKANAL</sequence>
<evidence type="ECO:0000313" key="4">
    <source>
        <dbReference type="EnsemblMetazoa" id="XP_001608198"/>
    </source>
</evidence>
<dbReference type="InterPro" id="IPR003599">
    <property type="entry name" value="Ig_sub"/>
</dbReference>
<dbReference type="RefSeq" id="XP_001608198.2">
    <property type="nucleotide sequence ID" value="XM_001608148.6"/>
</dbReference>
<dbReference type="GeneID" id="100124274"/>
<keyword evidence="5" id="KW-1185">Reference proteome</keyword>
<dbReference type="AlphaFoldDB" id="A0A7M7GDA9"/>
<evidence type="ECO:0000256" key="2">
    <source>
        <dbReference type="ARBA" id="ARBA00023180"/>
    </source>
</evidence>
<evidence type="ECO:0000259" key="3">
    <source>
        <dbReference type="PROSITE" id="PS50835"/>
    </source>
</evidence>
<dbReference type="InterPro" id="IPR050467">
    <property type="entry name" value="LRFN"/>
</dbReference>
<dbReference type="OrthoDB" id="6138780at2759"/>
<evidence type="ECO:0000313" key="5">
    <source>
        <dbReference type="Proteomes" id="UP000002358"/>
    </source>
</evidence>
<dbReference type="SMR" id="A0A7M7GDA9"/>
<feature type="domain" description="Ig-like" evidence="3">
    <location>
        <begin position="214"/>
        <end position="297"/>
    </location>
</feature>
<dbReference type="Proteomes" id="UP000002358">
    <property type="component" value="Chromosome 5"/>
</dbReference>
<feature type="domain" description="Ig-like" evidence="3">
    <location>
        <begin position="75"/>
        <end position="175"/>
    </location>
</feature>
<dbReference type="InterPro" id="IPR013783">
    <property type="entry name" value="Ig-like_fold"/>
</dbReference>
<name>A0A7M7GDA9_NASVI</name>
<dbReference type="PANTHER" id="PTHR45842:SF12">
    <property type="entry name" value="KEKKON 5, ISOFORM A"/>
    <property type="match status" value="1"/>
</dbReference>
<dbReference type="Gene3D" id="2.60.40.10">
    <property type="entry name" value="Immunoglobulins"/>
    <property type="match status" value="2"/>
</dbReference>
<dbReference type="CTD" id="38513"/>
<dbReference type="Pfam" id="PF13927">
    <property type="entry name" value="Ig_3"/>
    <property type="match status" value="2"/>
</dbReference>
<dbReference type="EnsemblMetazoa" id="XM_001608148">
    <property type="protein sequence ID" value="XP_001608198"/>
    <property type="gene ID" value="LOC100124274"/>
</dbReference>
<reference evidence="4" key="1">
    <citation type="submission" date="2021-01" db="UniProtKB">
        <authorList>
            <consortium name="EnsemblMetazoa"/>
        </authorList>
    </citation>
    <scope>IDENTIFICATION</scope>
</reference>
<keyword evidence="1" id="KW-0732">Signal</keyword>
<dbReference type="PANTHER" id="PTHR45842">
    <property type="entry name" value="SYNAPTIC ADHESION-LIKE MOLECULE SALM"/>
    <property type="match status" value="1"/>
</dbReference>
<dbReference type="KEGG" id="nvi:100124274"/>